<dbReference type="AlphaFoldDB" id="A0A811GAB3"/>
<evidence type="ECO:0000313" key="4">
    <source>
        <dbReference type="Proteomes" id="UP000489961"/>
    </source>
</evidence>
<sequence length="548" mass="63243">MKNIYLIRTVYTFIILLIVCVLVAINNYFFYKNEEKSTIREMRYEVMQLQGLIQECDLGGGACDRLIKAFINNSSIKGKVSLTLDSKPYYLRNLEGYKDSRKATSYSQTIPHKGHVYEITYEKLVTPSLLKSTLRSMSFSIMEWNYAAHNGKNESYWANLTNFLQFIAIPRSSPALCYFFLIIVLLLLVKGYFKTLLRKWENSEQTIVAKNDLIEQLHNEKVKLKSQNTALNKQLDQAEVVVNGLEKQHLAIAQQKQQLDLELIDLNTKIELEKELLNGHIQEIKAEKIKALDDAERKYANDVNHILQEKMLEINQYYANEISLMKADSQLKIDNYEHNLQDLTDARESLAVRNTKLLEDLNASTVLMDEVDKKLKSTETENKQLLEKLKVVQDELDQEKQTQNTFMTKDLKKWIARYLLANPNFNIKSNHTAPKHNGNDHHGNDYVEKIFNLIKKNEEISKFVKAVKSVNNNAFQQRTIVVSKLKQKGLNDLNYGYIAEVVGDDDRGSCAGLFLTAQTDWEAIVQAKLLLIHVKQLEKHTIIDKLSN</sequence>
<name>A0A811GAB3_9GAMM</name>
<keyword evidence="2" id="KW-1133">Transmembrane helix</keyword>
<accession>A0A811GAB3</accession>
<gene>
    <name evidence="3" type="ORF">SFB21_1166</name>
</gene>
<proteinExistence type="predicted"/>
<dbReference type="EMBL" id="CADDTS010000022">
    <property type="protein sequence ID" value="CAB1212602.1"/>
    <property type="molecule type" value="Genomic_DNA"/>
</dbReference>
<comment type="caution">
    <text evidence="3">The sequence shown here is derived from an EMBL/GenBank/DDBJ whole genome shotgun (WGS) entry which is preliminary data.</text>
</comment>
<evidence type="ECO:0000313" key="3">
    <source>
        <dbReference type="EMBL" id="CAB1212602.1"/>
    </source>
</evidence>
<evidence type="ECO:0000256" key="2">
    <source>
        <dbReference type="SAM" id="Phobius"/>
    </source>
</evidence>
<feature type="transmembrane region" description="Helical" evidence="2">
    <location>
        <begin position="6"/>
        <end position="30"/>
    </location>
</feature>
<keyword evidence="2" id="KW-0472">Membrane</keyword>
<keyword evidence="2" id="KW-0812">Transmembrane</keyword>
<keyword evidence="1" id="KW-0175">Coiled coil</keyword>
<evidence type="ECO:0000256" key="1">
    <source>
        <dbReference type="SAM" id="Coils"/>
    </source>
</evidence>
<protein>
    <submittedName>
        <fullName evidence="3">Uncharacterized protein</fullName>
    </submittedName>
</protein>
<feature type="coiled-coil region" evidence="1">
    <location>
        <begin position="326"/>
        <end position="402"/>
    </location>
</feature>
<dbReference type="Proteomes" id="UP000489961">
    <property type="component" value="Unassembled WGS sequence"/>
</dbReference>
<reference evidence="3 4" key="1">
    <citation type="submission" date="2020-02" db="EMBL/GenBank/DDBJ databases">
        <authorList>
            <person name="Chaudhuri R."/>
        </authorList>
    </citation>
    <scope>NUCLEOTIDE SEQUENCE [LARGE SCALE GENOMIC DNA]</scope>
    <source>
        <strain evidence="3">SFB21</strain>
    </source>
</reference>
<organism evidence="3 4">
    <name type="scientific">Acinetobacter bouvetii</name>
    <dbReference type="NCBI Taxonomy" id="202951"/>
    <lineage>
        <taxon>Bacteria</taxon>
        <taxon>Pseudomonadati</taxon>
        <taxon>Pseudomonadota</taxon>
        <taxon>Gammaproteobacteria</taxon>
        <taxon>Moraxellales</taxon>
        <taxon>Moraxellaceae</taxon>
        <taxon>Acinetobacter</taxon>
    </lineage>
</organism>
<feature type="transmembrane region" description="Helical" evidence="2">
    <location>
        <begin position="175"/>
        <end position="193"/>
    </location>
</feature>
<feature type="coiled-coil region" evidence="1">
    <location>
        <begin position="207"/>
        <end position="248"/>
    </location>
</feature>